<name>A0ABT6B166_9BURK</name>
<dbReference type="InterPro" id="IPR003010">
    <property type="entry name" value="C-N_Hydrolase"/>
</dbReference>
<dbReference type="InterPro" id="IPR045254">
    <property type="entry name" value="Nit1/2_C-N_Hydrolase"/>
</dbReference>
<evidence type="ECO:0000313" key="4">
    <source>
        <dbReference type="Proteomes" id="UP001216674"/>
    </source>
</evidence>
<feature type="domain" description="CN hydrolase" evidence="2">
    <location>
        <begin position="3"/>
        <end position="248"/>
    </location>
</feature>
<reference evidence="3 4" key="1">
    <citation type="submission" date="2023-03" db="EMBL/GenBank/DDBJ databases">
        <title>Draft assemblies of triclosan tolerant bacteria isolated from returned activated sludge.</title>
        <authorList>
            <person name="Van Hamelsveld S."/>
        </authorList>
    </citation>
    <scope>NUCLEOTIDE SEQUENCE [LARGE SCALE GENOMIC DNA]</scope>
    <source>
        <strain evidence="3 4">GW210010_S58</strain>
    </source>
</reference>
<dbReference type="PANTHER" id="PTHR23088:SF27">
    <property type="entry name" value="DEAMINATED GLUTATHIONE AMIDASE"/>
    <property type="match status" value="1"/>
</dbReference>
<proteinExistence type="predicted"/>
<keyword evidence="1 3" id="KW-0378">Hydrolase</keyword>
<dbReference type="EMBL" id="JARJLM010000579">
    <property type="protein sequence ID" value="MDF3838363.1"/>
    <property type="molecule type" value="Genomic_DNA"/>
</dbReference>
<dbReference type="CDD" id="cd07572">
    <property type="entry name" value="nit"/>
    <property type="match status" value="1"/>
</dbReference>
<evidence type="ECO:0000313" key="3">
    <source>
        <dbReference type="EMBL" id="MDF3838363.1"/>
    </source>
</evidence>
<dbReference type="PANTHER" id="PTHR23088">
    <property type="entry name" value="NITRILASE-RELATED"/>
    <property type="match status" value="1"/>
</dbReference>
<dbReference type="InterPro" id="IPR036526">
    <property type="entry name" value="C-N_Hydrolase_sf"/>
</dbReference>
<sequence>MPIRVAAIQLDSRDDRDANLAALEHWILAAAGDGAKLIVTPEYTDVRGDAQALRAAASPIPGEVTGRIAALARRTGCWIHLGSMHERLADQARLGNSGITFAPDGAIAARYRKAHLYDAVVDGVPYRESADFAPGEHLQTVEAAGLTLGLSICYDLRFGELYRTLRGRGANVLVVPAAFNLHTGRDHWETLLRARAIENQCYVVAAAQIGGAGPGLPCLGRSMMIDPWGTVLACMPDRTGYIMADLDPERVAALRAGLPAWEHRRTDLYFRNADGTAAA</sequence>
<evidence type="ECO:0000256" key="1">
    <source>
        <dbReference type="ARBA" id="ARBA00022801"/>
    </source>
</evidence>
<protein>
    <submittedName>
        <fullName evidence="3">Carbon-nitrogen hydrolase family protein</fullName>
    </submittedName>
</protein>
<dbReference type="RefSeq" id="WP_276268331.1">
    <property type="nucleotide sequence ID" value="NZ_JARJLM010000579.1"/>
</dbReference>
<accession>A0ABT6B166</accession>
<gene>
    <name evidence="3" type="ORF">P3W85_36350</name>
</gene>
<dbReference type="Proteomes" id="UP001216674">
    <property type="component" value="Unassembled WGS sequence"/>
</dbReference>
<dbReference type="SUPFAM" id="SSF56317">
    <property type="entry name" value="Carbon-nitrogen hydrolase"/>
    <property type="match status" value="1"/>
</dbReference>
<dbReference type="GO" id="GO:0016787">
    <property type="term" value="F:hydrolase activity"/>
    <property type="evidence" value="ECO:0007669"/>
    <property type="project" value="UniProtKB-KW"/>
</dbReference>
<organism evidence="3 4">
    <name type="scientific">Cupriavidus basilensis</name>
    <dbReference type="NCBI Taxonomy" id="68895"/>
    <lineage>
        <taxon>Bacteria</taxon>
        <taxon>Pseudomonadati</taxon>
        <taxon>Pseudomonadota</taxon>
        <taxon>Betaproteobacteria</taxon>
        <taxon>Burkholderiales</taxon>
        <taxon>Burkholderiaceae</taxon>
        <taxon>Cupriavidus</taxon>
    </lineage>
</organism>
<dbReference type="Pfam" id="PF00795">
    <property type="entry name" value="CN_hydrolase"/>
    <property type="match status" value="1"/>
</dbReference>
<comment type="caution">
    <text evidence="3">The sequence shown here is derived from an EMBL/GenBank/DDBJ whole genome shotgun (WGS) entry which is preliminary data.</text>
</comment>
<evidence type="ECO:0000259" key="2">
    <source>
        <dbReference type="PROSITE" id="PS50263"/>
    </source>
</evidence>
<keyword evidence="4" id="KW-1185">Reference proteome</keyword>
<dbReference type="PROSITE" id="PS50263">
    <property type="entry name" value="CN_HYDROLASE"/>
    <property type="match status" value="1"/>
</dbReference>
<dbReference type="Gene3D" id="3.60.110.10">
    <property type="entry name" value="Carbon-nitrogen hydrolase"/>
    <property type="match status" value="1"/>
</dbReference>